<keyword evidence="4" id="KW-1185">Reference proteome</keyword>
<feature type="compositionally biased region" description="Low complexity" evidence="2">
    <location>
        <begin position="198"/>
        <end position="208"/>
    </location>
</feature>
<feature type="compositionally biased region" description="Basic and acidic residues" evidence="2">
    <location>
        <begin position="458"/>
        <end position="468"/>
    </location>
</feature>
<feature type="region of interest" description="Disordered" evidence="2">
    <location>
        <begin position="66"/>
        <end position="121"/>
    </location>
</feature>
<evidence type="ECO:0000256" key="2">
    <source>
        <dbReference type="SAM" id="MobiDB-lite"/>
    </source>
</evidence>
<feature type="compositionally biased region" description="Basic and acidic residues" evidence="2">
    <location>
        <begin position="108"/>
        <end position="121"/>
    </location>
</feature>
<evidence type="ECO:0000256" key="1">
    <source>
        <dbReference type="SAM" id="Coils"/>
    </source>
</evidence>
<comment type="caution">
    <text evidence="3">The sequence shown here is derived from an EMBL/GenBank/DDBJ whole genome shotgun (WGS) entry which is preliminary data.</text>
</comment>
<organism evidence="3 4">
    <name type="scientific">Actinoallomurus iriomotensis</name>
    <dbReference type="NCBI Taxonomy" id="478107"/>
    <lineage>
        <taxon>Bacteria</taxon>
        <taxon>Bacillati</taxon>
        <taxon>Actinomycetota</taxon>
        <taxon>Actinomycetes</taxon>
        <taxon>Streptosporangiales</taxon>
        <taxon>Thermomonosporaceae</taxon>
        <taxon>Actinoallomurus</taxon>
    </lineage>
</organism>
<proteinExistence type="predicted"/>
<feature type="region of interest" description="Disordered" evidence="2">
    <location>
        <begin position="447"/>
        <end position="483"/>
    </location>
</feature>
<name>A0A9W6S5X9_9ACTN</name>
<gene>
    <name evidence="3" type="ORF">Airi02_039190</name>
</gene>
<accession>A0A9W6S5X9</accession>
<feature type="region of interest" description="Disordered" evidence="2">
    <location>
        <begin position="189"/>
        <end position="208"/>
    </location>
</feature>
<dbReference type="Proteomes" id="UP001165074">
    <property type="component" value="Unassembled WGS sequence"/>
</dbReference>
<dbReference type="RefSeq" id="WP_285573433.1">
    <property type="nucleotide sequence ID" value="NZ_BSTK01000005.1"/>
</dbReference>
<sequence>MRRWDPLNKRQLDVLRRIGEGNALSQPADVPLRTSARALQSRGLVDVSRHDGRWRATITDAGRFYLKHGQHPDHPARTDDGPAAVMQQSSPRTQADKPPAAEPQGTPREQRLDHKTSISEKRRAQAKELIERLVSERRVIISTPDEETVTEWRCTINYAKRHHLEPPGRWIEKRKEWNGDLVIELLTGHPPNKRAHPSADAPSVPVPSQLRAPHPVIARLRDDEHLLVMPRARRRRCLLILQALAAEAKRRGHTVHDEPVAEHHQSRPYTYLGEHYPSRYSRRNGAIRIAIGKFSYTVTIAEESPQSTDPAKAERLFIEITLYRSHGRQCRWADRKRWKVEDLLGIILKELEERAAEDAQREVEEERAKAERRQRWELAMAEARRKAHEAHNAAALCEQTSNWCKSQEINAYCQALGERIDREPSDAPGVREAREWLSWARAYATSLDPLGTLPSHPEQAELRPEDLKPYLNGWSPHGPDERH</sequence>
<dbReference type="AlphaFoldDB" id="A0A9W6S5X9"/>
<evidence type="ECO:0000313" key="4">
    <source>
        <dbReference type="Proteomes" id="UP001165074"/>
    </source>
</evidence>
<keyword evidence="1" id="KW-0175">Coiled coil</keyword>
<feature type="coiled-coil region" evidence="1">
    <location>
        <begin position="348"/>
        <end position="393"/>
    </location>
</feature>
<feature type="compositionally biased region" description="Basic and acidic residues" evidence="2">
    <location>
        <begin position="70"/>
        <end position="80"/>
    </location>
</feature>
<evidence type="ECO:0008006" key="5">
    <source>
        <dbReference type="Google" id="ProtNLM"/>
    </source>
</evidence>
<dbReference type="EMBL" id="BSTK01000005">
    <property type="protein sequence ID" value="GLY85990.1"/>
    <property type="molecule type" value="Genomic_DNA"/>
</dbReference>
<protein>
    <recommendedName>
        <fullName evidence="5">PE-PGRS family protein</fullName>
    </recommendedName>
</protein>
<reference evidence="3" key="1">
    <citation type="submission" date="2023-03" db="EMBL/GenBank/DDBJ databases">
        <title>Actinoallomurus iriomotensis NBRC 103684.</title>
        <authorList>
            <person name="Ichikawa N."/>
            <person name="Sato H."/>
            <person name="Tonouchi N."/>
        </authorList>
    </citation>
    <scope>NUCLEOTIDE SEQUENCE</scope>
    <source>
        <strain evidence="3">NBRC 103684</strain>
    </source>
</reference>
<evidence type="ECO:0000313" key="3">
    <source>
        <dbReference type="EMBL" id="GLY85990.1"/>
    </source>
</evidence>